<accession>A0A9W8MP22</accession>
<proteinExistence type="predicted"/>
<evidence type="ECO:0000313" key="3">
    <source>
        <dbReference type="Proteomes" id="UP001140091"/>
    </source>
</evidence>
<feature type="region of interest" description="Disordered" evidence="1">
    <location>
        <begin position="135"/>
        <end position="204"/>
    </location>
</feature>
<evidence type="ECO:0000313" key="2">
    <source>
        <dbReference type="EMBL" id="KAJ2937072.1"/>
    </source>
</evidence>
<dbReference type="OrthoDB" id="2133190at2759"/>
<protein>
    <submittedName>
        <fullName evidence="2">Uncharacterized protein</fullName>
    </submittedName>
</protein>
<feature type="compositionally biased region" description="Low complexity" evidence="1">
    <location>
        <begin position="26"/>
        <end position="41"/>
    </location>
</feature>
<comment type="caution">
    <text evidence="2">The sequence shown here is derived from an EMBL/GenBank/DDBJ whole genome shotgun (WGS) entry which is preliminary data.</text>
</comment>
<reference evidence="2" key="1">
    <citation type="submission" date="2022-06" db="EMBL/GenBank/DDBJ databases">
        <title>Genome Sequence of Candolleomyces eurysporus.</title>
        <authorList>
            <person name="Buettner E."/>
        </authorList>
    </citation>
    <scope>NUCLEOTIDE SEQUENCE</scope>
    <source>
        <strain evidence="2">VTCC 930004</strain>
    </source>
</reference>
<keyword evidence="3" id="KW-1185">Reference proteome</keyword>
<dbReference type="EMBL" id="JANBPK010000002">
    <property type="protein sequence ID" value="KAJ2937072.1"/>
    <property type="molecule type" value="Genomic_DNA"/>
</dbReference>
<feature type="compositionally biased region" description="Pro residues" evidence="1">
    <location>
        <begin position="173"/>
        <end position="188"/>
    </location>
</feature>
<evidence type="ECO:0000256" key="1">
    <source>
        <dbReference type="SAM" id="MobiDB-lite"/>
    </source>
</evidence>
<sequence length="258" mass="26995">MSTDLGLDPSDPLNLLLQNSAPSSADTSMEDSGSSTSDGSSPQDWTQLSTLWDGGDPTGGLKYPELMDFNDLSSLPMDMDFNPALGLDASTLHYESLKYGAYPYDPTAAFNNLPGELLPGQFPFTFQSALNASVSSFSSGESSSGSSEGGKERRLSITSSASSSGASLSPVPDCSPSPPSDPSSPQPTTPKVQVKQQEGSPAPLDPAFELAASVRQTAGVMLAVPMSTQIANQALTHALEASSTYTEVLSYSWYPNFV</sequence>
<dbReference type="AlphaFoldDB" id="A0A9W8MP22"/>
<feature type="compositionally biased region" description="Low complexity" evidence="1">
    <location>
        <begin position="156"/>
        <end position="172"/>
    </location>
</feature>
<name>A0A9W8MP22_9AGAR</name>
<feature type="region of interest" description="Disordered" evidence="1">
    <location>
        <begin position="1"/>
        <end position="56"/>
    </location>
</feature>
<gene>
    <name evidence="2" type="ORF">H1R20_g23</name>
</gene>
<dbReference type="Proteomes" id="UP001140091">
    <property type="component" value="Unassembled WGS sequence"/>
</dbReference>
<organism evidence="2 3">
    <name type="scientific">Candolleomyces eurysporus</name>
    <dbReference type="NCBI Taxonomy" id="2828524"/>
    <lineage>
        <taxon>Eukaryota</taxon>
        <taxon>Fungi</taxon>
        <taxon>Dikarya</taxon>
        <taxon>Basidiomycota</taxon>
        <taxon>Agaricomycotina</taxon>
        <taxon>Agaricomycetes</taxon>
        <taxon>Agaricomycetidae</taxon>
        <taxon>Agaricales</taxon>
        <taxon>Agaricineae</taxon>
        <taxon>Psathyrellaceae</taxon>
        <taxon>Candolleomyces</taxon>
    </lineage>
</organism>
<feature type="compositionally biased region" description="Polar residues" evidence="1">
    <location>
        <begin position="16"/>
        <end position="25"/>
    </location>
</feature>
<feature type="compositionally biased region" description="Low complexity" evidence="1">
    <location>
        <begin position="135"/>
        <end position="146"/>
    </location>
</feature>
<feature type="non-terminal residue" evidence="2">
    <location>
        <position position="258"/>
    </location>
</feature>